<keyword evidence="5 9" id="KW-0812">Transmembrane</keyword>
<keyword evidence="7 9" id="KW-0472">Membrane</keyword>
<proteinExistence type="inferred from homology"/>
<keyword evidence="12" id="KW-1185">Reference proteome</keyword>
<keyword evidence="4 11" id="KW-0808">Transferase</keyword>
<sequence length="226" mass="25978">MRQPLSRARHVVPPASASPLDQVDRGLYRRFLKRGLDLLLVALALPVAVALLLPFAILVALDGHSPFYRQTRLGREGRVFAMWKLRSMVPDADRLLEEYLARSPEAREEWNRDQKLRQDPRITRIGAFIRKTSIDELPQLWNVLKGDMSLVGPRPMMPCQRDLYPGIAYYAMRPGITGYWQTAVRNESSFAERALYDTCYFRDLSLFTDLRILVRTVAVLARPNGH</sequence>
<dbReference type="GO" id="GO:0016780">
    <property type="term" value="F:phosphotransferase activity, for other substituted phosphate groups"/>
    <property type="evidence" value="ECO:0007669"/>
    <property type="project" value="TreeGrafter"/>
</dbReference>
<keyword evidence="6 9" id="KW-1133">Transmembrane helix</keyword>
<protein>
    <submittedName>
        <fullName evidence="11">Sugar transferase</fullName>
    </submittedName>
</protein>
<evidence type="ECO:0000256" key="7">
    <source>
        <dbReference type="ARBA" id="ARBA00023136"/>
    </source>
</evidence>
<evidence type="ECO:0000256" key="8">
    <source>
        <dbReference type="ARBA" id="ARBA00023169"/>
    </source>
</evidence>
<keyword evidence="8" id="KW-0270">Exopolysaccharide synthesis</keyword>
<comment type="caution">
    <text evidence="11">The sequence shown here is derived from an EMBL/GenBank/DDBJ whole genome shotgun (WGS) entry which is preliminary data.</text>
</comment>
<feature type="transmembrane region" description="Helical" evidence="9">
    <location>
        <begin position="38"/>
        <end position="61"/>
    </location>
</feature>
<dbReference type="PANTHER" id="PTHR30576">
    <property type="entry name" value="COLANIC BIOSYNTHESIS UDP-GLUCOSE LIPID CARRIER TRANSFERASE"/>
    <property type="match status" value="1"/>
</dbReference>
<dbReference type="GO" id="GO:0000271">
    <property type="term" value="P:polysaccharide biosynthetic process"/>
    <property type="evidence" value="ECO:0007669"/>
    <property type="project" value="UniProtKB-KW"/>
</dbReference>
<dbReference type="AlphaFoldDB" id="A0A365U3V2"/>
<evidence type="ECO:0000256" key="1">
    <source>
        <dbReference type="ARBA" id="ARBA00004236"/>
    </source>
</evidence>
<dbReference type="Proteomes" id="UP000253370">
    <property type="component" value="Unassembled WGS sequence"/>
</dbReference>
<gene>
    <name evidence="11" type="ORF">DRV85_18360</name>
</gene>
<comment type="subcellular location">
    <subcellularLocation>
        <location evidence="1">Cell membrane</location>
    </subcellularLocation>
</comment>
<dbReference type="Pfam" id="PF02397">
    <property type="entry name" value="Bac_transf"/>
    <property type="match status" value="1"/>
</dbReference>
<evidence type="ECO:0000259" key="10">
    <source>
        <dbReference type="Pfam" id="PF02397"/>
    </source>
</evidence>
<evidence type="ECO:0000313" key="12">
    <source>
        <dbReference type="Proteomes" id="UP000253370"/>
    </source>
</evidence>
<evidence type="ECO:0000256" key="4">
    <source>
        <dbReference type="ARBA" id="ARBA00022679"/>
    </source>
</evidence>
<feature type="domain" description="Bacterial sugar transferase" evidence="10">
    <location>
        <begin position="33"/>
        <end position="220"/>
    </location>
</feature>
<organism evidence="11 12">
    <name type="scientific">Rhodosalinus halophilus</name>
    <dbReference type="NCBI Taxonomy" id="2259333"/>
    <lineage>
        <taxon>Bacteria</taxon>
        <taxon>Pseudomonadati</taxon>
        <taxon>Pseudomonadota</taxon>
        <taxon>Alphaproteobacteria</taxon>
        <taxon>Rhodobacterales</taxon>
        <taxon>Paracoccaceae</taxon>
        <taxon>Rhodosalinus</taxon>
    </lineage>
</organism>
<evidence type="ECO:0000256" key="2">
    <source>
        <dbReference type="ARBA" id="ARBA00006464"/>
    </source>
</evidence>
<dbReference type="PANTHER" id="PTHR30576:SF4">
    <property type="entry name" value="UNDECAPRENYL-PHOSPHATE GALACTOSE PHOSPHOTRANSFERASE"/>
    <property type="match status" value="1"/>
</dbReference>
<reference evidence="11 12" key="1">
    <citation type="submission" date="2018-07" db="EMBL/GenBank/DDBJ databases">
        <title>Rhodosalinus sp. strain E84T genomic sequence and assembly.</title>
        <authorList>
            <person name="Liu Z.-W."/>
            <person name="Lu D.-C."/>
        </authorList>
    </citation>
    <scope>NUCLEOTIDE SEQUENCE [LARGE SCALE GENOMIC DNA]</scope>
    <source>
        <strain evidence="11 12">E84</strain>
    </source>
</reference>
<dbReference type="OrthoDB" id="9808602at2"/>
<dbReference type="GO" id="GO:0005886">
    <property type="term" value="C:plasma membrane"/>
    <property type="evidence" value="ECO:0007669"/>
    <property type="project" value="UniProtKB-SubCell"/>
</dbReference>
<evidence type="ECO:0000256" key="9">
    <source>
        <dbReference type="SAM" id="Phobius"/>
    </source>
</evidence>
<accession>A0A365U3V2</accession>
<dbReference type="EMBL" id="QNTQ01000030">
    <property type="protein sequence ID" value="RBI82688.1"/>
    <property type="molecule type" value="Genomic_DNA"/>
</dbReference>
<keyword evidence="3" id="KW-1003">Cell membrane</keyword>
<evidence type="ECO:0000313" key="11">
    <source>
        <dbReference type="EMBL" id="RBI82688.1"/>
    </source>
</evidence>
<comment type="similarity">
    <text evidence="2">Belongs to the bacterial sugar transferase family.</text>
</comment>
<evidence type="ECO:0000256" key="5">
    <source>
        <dbReference type="ARBA" id="ARBA00022692"/>
    </source>
</evidence>
<evidence type="ECO:0000256" key="6">
    <source>
        <dbReference type="ARBA" id="ARBA00022989"/>
    </source>
</evidence>
<name>A0A365U3V2_9RHOB</name>
<dbReference type="InterPro" id="IPR003362">
    <property type="entry name" value="Bact_transf"/>
</dbReference>
<evidence type="ECO:0000256" key="3">
    <source>
        <dbReference type="ARBA" id="ARBA00022475"/>
    </source>
</evidence>